<keyword evidence="1" id="KW-0812">Transmembrane</keyword>
<dbReference type="AlphaFoldDB" id="A0A8J6E2P5"/>
<gene>
    <name evidence="2" type="ORF">J8273_3840</name>
</gene>
<keyword evidence="1" id="KW-1133">Transmembrane helix</keyword>
<evidence type="ECO:0000313" key="2">
    <source>
        <dbReference type="EMBL" id="KAG9394586.1"/>
    </source>
</evidence>
<accession>A0A8J6E2P5</accession>
<protein>
    <submittedName>
        <fullName evidence="2">Uncharacterized protein</fullName>
    </submittedName>
</protein>
<feature type="transmembrane region" description="Helical" evidence="1">
    <location>
        <begin position="26"/>
        <end position="47"/>
    </location>
</feature>
<organism evidence="2 3">
    <name type="scientific">Carpediemonas membranifera</name>
    <dbReference type="NCBI Taxonomy" id="201153"/>
    <lineage>
        <taxon>Eukaryota</taxon>
        <taxon>Metamonada</taxon>
        <taxon>Carpediemonas-like organisms</taxon>
        <taxon>Carpediemonas</taxon>
    </lineage>
</organism>
<keyword evidence="3" id="KW-1185">Reference proteome</keyword>
<keyword evidence="1" id="KW-0472">Membrane</keyword>
<reference evidence="2" key="1">
    <citation type="submission" date="2021-05" db="EMBL/GenBank/DDBJ databases">
        <title>A free-living protist that lacks canonical eukaryotic 1 DNA replication and segregation systems.</title>
        <authorList>
            <person name="Salas-Leiva D.E."/>
            <person name="Tromer E.C."/>
            <person name="Curtis B.A."/>
            <person name="Jerlstrom-Hultqvist J."/>
            <person name="Kolisko M."/>
            <person name="Yi Z."/>
            <person name="Salas-Leiva J.S."/>
            <person name="Gallot-Lavallee L."/>
            <person name="Kops G.J.P.L."/>
            <person name="Archibald J.M."/>
            <person name="Simpson A.G.B."/>
            <person name="Roger A.J."/>
        </authorList>
    </citation>
    <scope>NUCLEOTIDE SEQUENCE</scope>
    <source>
        <strain evidence="2">BICM</strain>
    </source>
</reference>
<dbReference type="Proteomes" id="UP000717585">
    <property type="component" value="Unassembled WGS sequence"/>
</dbReference>
<name>A0A8J6E2P5_9EUKA</name>
<evidence type="ECO:0000256" key="1">
    <source>
        <dbReference type="SAM" id="Phobius"/>
    </source>
</evidence>
<comment type="caution">
    <text evidence="2">The sequence shown here is derived from an EMBL/GenBank/DDBJ whole genome shotgun (WGS) entry which is preliminary data.</text>
</comment>
<evidence type="ECO:0000313" key="3">
    <source>
        <dbReference type="Proteomes" id="UP000717585"/>
    </source>
</evidence>
<proteinExistence type="predicted"/>
<sequence length="267" mass="28944">MTPKSSAVIAEIACTTRKTLSYSAEFLYIVAKLLVAALRLCGVPIWIGEQYKQNTSNIEICDIQMQTDDAVEEIPPSISPLTDQPVADDDGKLDPVEMLAEAHAQVTRLTLVVAIELSLAITRRVSGDIPTLLRVAYERQYGGAVPTTAKPIDCSAGRLDELAFTLSWITLPNPAAAELLAQAVAWLERATSEEGGSSQLCAPVGLHSLPQATVWAILTQAGATTEFMNKMPDHSGVGDHQLTSSLWFMNKKCYFTHNPNGSVYLQK</sequence>
<dbReference type="EMBL" id="JAHDYR010000014">
    <property type="protein sequence ID" value="KAG9394586.1"/>
    <property type="molecule type" value="Genomic_DNA"/>
</dbReference>